<dbReference type="CDD" id="cd00086">
    <property type="entry name" value="homeodomain"/>
    <property type="match status" value="1"/>
</dbReference>
<protein>
    <submittedName>
        <fullName evidence="1">Uncharacterized protein</fullName>
    </submittedName>
</protein>
<dbReference type="EMBL" id="OZ020113">
    <property type="protein sequence ID" value="CAK9266584.1"/>
    <property type="molecule type" value="Genomic_DNA"/>
</dbReference>
<accession>A0ABP0WIE6</accession>
<dbReference type="Gene3D" id="1.10.10.60">
    <property type="entry name" value="Homeodomain-like"/>
    <property type="match status" value="1"/>
</dbReference>
<dbReference type="SUPFAM" id="SSF46689">
    <property type="entry name" value="Homeodomain-like"/>
    <property type="match status" value="1"/>
</dbReference>
<dbReference type="InterPro" id="IPR009057">
    <property type="entry name" value="Homeodomain-like_sf"/>
</dbReference>
<dbReference type="SMART" id="SM00389">
    <property type="entry name" value="HOX"/>
    <property type="match status" value="1"/>
</dbReference>
<dbReference type="Proteomes" id="UP001497444">
    <property type="component" value="Chromosome 18"/>
</dbReference>
<dbReference type="Pfam" id="PF00046">
    <property type="entry name" value="Homeodomain"/>
    <property type="match status" value="1"/>
</dbReference>
<organism evidence="1 2">
    <name type="scientific">Sphagnum jensenii</name>
    <dbReference type="NCBI Taxonomy" id="128206"/>
    <lineage>
        <taxon>Eukaryota</taxon>
        <taxon>Viridiplantae</taxon>
        <taxon>Streptophyta</taxon>
        <taxon>Embryophyta</taxon>
        <taxon>Bryophyta</taxon>
        <taxon>Sphagnophytina</taxon>
        <taxon>Sphagnopsida</taxon>
        <taxon>Sphagnales</taxon>
        <taxon>Sphagnaceae</taxon>
        <taxon>Sphagnum</taxon>
    </lineage>
</organism>
<gene>
    <name evidence="1" type="ORF">CSSPJE1EN1_LOCUS12062</name>
</gene>
<dbReference type="InterPro" id="IPR017970">
    <property type="entry name" value="Homeobox_CS"/>
</dbReference>
<reference evidence="1" key="1">
    <citation type="submission" date="2024-02" db="EMBL/GenBank/DDBJ databases">
        <authorList>
            <consortium name="ELIXIR-Norway"/>
            <consortium name="Elixir Norway"/>
        </authorList>
    </citation>
    <scope>NUCLEOTIDE SEQUENCE</scope>
</reference>
<dbReference type="PANTHER" id="PTHR24326">
    <property type="entry name" value="HOMEOBOX-LEUCINE ZIPPER PROTEIN"/>
    <property type="match status" value="1"/>
</dbReference>
<dbReference type="Pfam" id="PF02183">
    <property type="entry name" value="HALZ"/>
    <property type="match status" value="1"/>
</dbReference>
<dbReference type="InterPro" id="IPR000047">
    <property type="entry name" value="HTH_motif"/>
</dbReference>
<dbReference type="InterPro" id="IPR045224">
    <property type="entry name" value="HDZip_class_I_plant"/>
</dbReference>
<sequence length="308" mass="34113">MMQLMRNESSSTDTLVAMLASCASPMAGGRLQASRSCGSLEDALVGSGQKRGPAFYPAPTFEATSAEELGDDDGGGDDSMSPHVESKKRRLTFDQVRSLNKNFELENKLEPERKMQLAKELGLQPRQVAVWFQNRRARWKTKQLERDYEVLSLEYNRLKTELEAVVEERQELQAKMNMLPHESKAEHQARSFPTTREGLPSSTTARNNRKLADGSPSSVSCTSSEILDADSPRTIESGFSLTQAQEYSKTVDAASCTPQLICAVDTIRAAADHPAPTTARDADHDSCNYLLSQVDEHAGALEPWWDWA</sequence>
<dbReference type="PANTHER" id="PTHR24326:SF606">
    <property type="entry name" value="HOMEOBOX-LEUCINE ZIPPER PROTEIN ATHB-54"/>
    <property type="match status" value="1"/>
</dbReference>
<proteinExistence type="predicted"/>
<name>A0ABP0WIE6_9BRYO</name>
<dbReference type="PROSITE" id="PS00027">
    <property type="entry name" value="HOMEOBOX_1"/>
    <property type="match status" value="1"/>
</dbReference>
<dbReference type="InterPro" id="IPR001356">
    <property type="entry name" value="HD"/>
</dbReference>
<evidence type="ECO:0000313" key="2">
    <source>
        <dbReference type="Proteomes" id="UP001497444"/>
    </source>
</evidence>
<evidence type="ECO:0000313" key="1">
    <source>
        <dbReference type="EMBL" id="CAK9266584.1"/>
    </source>
</evidence>
<dbReference type="PRINTS" id="PR00031">
    <property type="entry name" value="HTHREPRESSR"/>
</dbReference>
<dbReference type="PROSITE" id="PS50071">
    <property type="entry name" value="HOMEOBOX_2"/>
    <property type="match status" value="1"/>
</dbReference>
<dbReference type="InterPro" id="IPR003106">
    <property type="entry name" value="Leu_zip_homeo"/>
</dbReference>
<keyword evidence="2" id="KW-1185">Reference proteome</keyword>